<name>A0A7D9ENP9_PARCT</name>
<organism evidence="1 2">
    <name type="scientific">Paramuricea clavata</name>
    <name type="common">Red gorgonian</name>
    <name type="synonym">Violescent sea-whip</name>
    <dbReference type="NCBI Taxonomy" id="317549"/>
    <lineage>
        <taxon>Eukaryota</taxon>
        <taxon>Metazoa</taxon>
        <taxon>Cnidaria</taxon>
        <taxon>Anthozoa</taxon>
        <taxon>Octocorallia</taxon>
        <taxon>Malacalcyonacea</taxon>
        <taxon>Plexauridae</taxon>
        <taxon>Paramuricea</taxon>
    </lineage>
</organism>
<gene>
    <name evidence="1" type="ORF">PACLA_8A023539</name>
</gene>
<dbReference type="PANTHER" id="PTHR10742:SF313">
    <property type="entry name" value="AMINE OXIDASE"/>
    <property type="match status" value="1"/>
</dbReference>
<reference evidence="1" key="1">
    <citation type="submission" date="2020-04" db="EMBL/GenBank/DDBJ databases">
        <authorList>
            <person name="Alioto T."/>
            <person name="Alioto T."/>
            <person name="Gomez Garrido J."/>
        </authorList>
    </citation>
    <scope>NUCLEOTIDE SEQUENCE</scope>
    <source>
        <strain evidence="1">A484AB</strain>
    </source>
</reference>
<dbReference type="EMBL" id="CACRXK020007430">
    <property type="protein sequence ID" value="CAB4012221.1"/>
    <property type="molecule type" value="Genomic_DNA"/>
</dbReference>
<evidence type="ECO:0000313" key="1">
    <source>
        <dbReference type="EMBL" id="CAB4012221.1"/>
    </source>
</evidence>
<dbReference type="Proteomes" id="UP001152795">
    <property type="component" value="Unassembled WGS sequence"/>
</dbReference>
<dbReference type="GO" id="GO:0016491">
    <property type="term" value="F:oxidoreductase activity"/>
    <property type="evidence" value="ECO:0007669"/>
    <property type="project" value="InterPro"/>
</dbReference>
<dbReference type="OrthoDB" id="6021355at2759"/>
<dbReference type="GO" id="GO:0006598">
    <property type="term" value="P:polyamine catabolic process"/>
    <property type="evidence" value="ECO:0007669"/>
    <property type="project" value="TreeGrafter"/>
</dbReference>
<proteinExistence type="predicted"/>
<accession>A0A7D9ENP9</accession>
<keyword evidence="2" id="KW-1185">Reference proteome</keyword>
<dbReference type="PANTHER" id="PTHR10742">
    <property type="entry name" value="FLAVIN MONOAMINE OXIDASE"/>
    <property type="match status" value="1"/>
</dbReference>
<dbReference type="AlphaFoldDB" id="A0A7D9ENP9"/>
<dbReference type="Pfam" id="PF01593">
    <property type="entry name" value="Amino_oxidase"/>
    <property type="match status" value="1"/>
</dbReference>
<sequence length="176" mass="19102">MFLTFSACFLLVLAVALEDNSTKRSAGEQESEKYNVLILGAGISAAKTLYDAGITNFRVLEATTRIGGRLLVKDFGGAAIELGGNWVHGTDNNPIWALVQQAGLSRVDTMIEPTEGQYIVLDENGTDVTSEDGHKEMESVSDCLDKLIEEQRAKKAPDFSVRDGLATCKWVPKHPA</sequence>
<dbReference type="InterPro" id="IPR050281">
    <property type="entry name" value="Flavin_monoamine_oxidase"/>
</dbReference>
<dbReference type="SUPFAM" id="SSF51905">
    <property type="entry name" value="FAD/NAD(P)-binding domain"/>
    <property type="match status" value="1"/>
</dbReference>
<dbReference type="InterPro" id="IPR002937">
    <property type="entry name" value="Amino_oxidase"/>
</dbReference>
<evidence type="ECO:0000313" key="2">
    <source>
        <dbReference type="Proteomes" id="UP001152795"/>
    </source>
</evidence>
<protein>
    <submittedName>
        <fullName evidence="1">Polyamine oxidase-like</fullName>
    </submittedName>
</protein>
<dbReference type="InterPro" id="IPR036188">
    <property type="entry name" value="FAD/NAD-bd_sf"/>
</dbReference>
<dbReference type="Gene3D" id="3.50.50.60">
    <property type="entry name" value="FAD/NAD(P)-binding domain"/>
    <property type="match status" value="1"/>
</dbReference>
<comment type="caution">
    <text evidence="1">The sequence shown here is derived from an EMBL/GenBank/DDBJ whole genome shotgun (WGS) entry which is preliminary data.</text>
</comment>